<evidence type="ECO:0000256" key="1">
    <source>
        <dbReference type="ARBA" id="ARBA00022448"/>
    </source>
</evidence>
<dbReference type="SMART" id="SM00900">
    <property type="entry name" value="FMN_bind"/>
    <property type="match status" value="1"/>
</dbReference>
<dbReference type="PANTHER" id="PTHR37838:SF1">
    <property type="entry name" value="NA(+)-TRANSLOCATING NADH-QUINONE REDUCTASE SUBUNIT C"/>
    <property type="match status" value="1"/>
</dbReference>
<proteinExistence type="inferred from homology"/>
<dbReference type="GeneID" id="82156308"/>
<evidence type="ECO:0000256" key="15">
    <source>
        <dbReference type="ARBA" id="ARBA00023201"/>
    </source>
</evidence>
<dbReference type="PANTHER" id="PTHR37838">
    <property type="entry name" value="NA(+)-TRANSLOCATING NADH-QUINONE REDUCTASE SUBUNIT C"/>
    <property type="match status" value="1"/>
</dbReference>
<keyword evidence="9 16" id="KW-1133">Transmembrane helix</keyword>
<keyword evidence="13 16" id="KW-0830">Ubiquinone</keyword>
<evidence type="ECO:0000256" key="8">
    <source>
        <dbReference type="ARBA" id="ARBA00022967"/>
    </source>
</evidence>
<feature type="modified residue" description="FMN phosphoryl threonine" evidence="16">
    <location>
        <position position="220"/>
    </location>
</feature>
<gene>
    <name evidence="16 19" type="primary">nqrC</name>
    <name evidence="19" type="ORF">HPS55_00870</name>
</gene>
<evidence type="ECO:0000256" key="4">
    <source>
        <dbReference type="ARBA" id="ARBA00022553"/>
    </source>
</evidence>
<comment type="similarity">
    <text evidence="16 17">Belongs to the NqrC family.</text>
</comment>
<dbReference type="InterPro" id="IPR007329">
    <property type="entry name" value="FMN-bd"/>
</dbReference>
<evidence type="ECO:0000256" key="3">
    <source>
        <dbReference type="ARBA" id="ARBA00022519"/>
    </source>
</evidence>
<dbReference type="RefSeq" id="WP_172173653.1">
    <property type="nucleotide sequence ID" value="NZ_CASGIA010000011.1"/>
</dbReference>
<keyword evidence="15 16" id="KW-0739">Sodium transport</keyword>
<comment type="subunit">
    <text evidence="16 17">Composed of six subunits; NqrA, NqrB, NqrC, NqrD, NqrE and NqrF.</text>
</comment>
<comment type="function">
    <text evidence="16">NQR complex catalyzes the reduction of ubiquinone-1 to ubiquinol by two successive reactions, coupled with the transport of Na(+) ions from the cytoplasm to the periplasm. NqrA to NqrE are probably involved in the second step, the conversion of ubisemiquinone to ubiquinol.</text>
</comment>
<dbReference type="Proteomes" id="UP001193734">
    <property type="component" value="Unassembled WGS sequence"/>
</dbReference>
<keyword evidence="6 16" id="KW-0288">FMN</keyword>
<evidence type="ECO:0000256" key="5">
    <source>
        <dbReference type="ARBA" id="ARBA00022630"/>
    </source>
</evidence>
<evidence type="ECO:0000256" key="12">
    <source>
        <dbReference type="ARBA" id="ARBA00023065"/>
    </source>
</evidence>
<keyword evidence="20" id="KW-1185">Reference proteome</keyword>
<sequence length="244" mass="26681">MTETRKKSLDTNSNSYIIIYSAVMVVIVAFLLAFIFQALKPMQDANVALDKKKQILAALNIRDLDNVAAAARYSEVVVADRIIAADGSIISEGSNGGENAGFRLNSADYKAGKLALYICKVDGQTKYVIPVYGMGLWGPIWGYIAVNDDKNTIYGAYFNHDSETAGLGAEIKDNKSWQDKFKGKTIFGDKDNSDYIAIAVKKPSDIKNPASEVDGVTGATLTSDGVSMMLQECMSKYKVFFYEK</sequence>
<comment type="cofactor">
    <cofactor evidence="16 17">
        <name>FMN</name>
        <dbReference type="ChEBI" id="CHEBI:58210"/>
    </cofactor>
</comment>
<comment type="caution">
    <text evidence="16">Lacks conserved residue(s) required for the propagation of feature annotation.</text>
</comment>
<keyword evidence="12 16" id="KW-0406">Ion transport</keyword>
<keyword evidence="14 16" id="KW-0472">Membrane</keyword>
<comment type="catalytic activity">
    <reaction evidence="16 17">
        <text>a ubiquinone + n Na(+)(in) + NADH + H(+) = a ubiquinol + n Na(+)(out) + NAD(+)</text>
        <dbReference type="Rhea" id="RHEA:47748"/>
        <dbReference type="Rhea" id="RHEA-COMP:9565"/>
        <dbReference type="Rhea" id="RHEA-COMP:9566"/>
        <dbReference type="ChEBI" id="CHEBI:15378"/>
        <dbReference type="ChEBI" id="CHEBI:16389"/>
        <dbReference type="ChEBI" id="CHEBI:17976"/>
        <dbReference type="ChEBI" id="CHEBI:29101"/>
        <dbReference type="ChEBI" id="CHEBI:57540"/>
        <dbReference type="ChEBI" id="CHEBI:57945"/>
        <dbReference type="EC" id="7.2.1.1"/>
    </reaction>
</comment>
<evidence type="ECO:0000256" key="10">
    <source>
        <dbReference type="ARBA" id="ARBA00023027"/>
    </source>
</evidence>
<keyword evidence="1 16" id="KW-0813">Transport</keyword>
<dbReference type="EC" id="7.2.1.1" evidence="16 17"/>
<dbReference type="Pfam" id="PF04205">
    <property type="entry name" value="FMN_bind"/>
    <property type="match status" value="1"/>
</dbReference>
<protein>
    <recommendedName>
        <fullName evidence="16 17">Na(+)-translocating NADH-quinone reductase subunit C</fullName>
        <shortName evidence="16 17">Na(+)-NQR subunit C</shortName>
        <shortName evidence="16 17">Na(+)-translocating NQR subunit C</shortName>
        <ecNumber evidence="16 17">7.2.1.1</ecNumber>
    </recommendedName>
    <alternativeName>
        <fullName evidence="16 17">NQR complex subunit C</fullName>
    </alternativeName>
    <alternativeName>
        <fullName evidence="16 17">NQR-1 subunit C</fullName>
    </alternativeName>
</protein>
<keyword evidence="5 16" id="KW-0285">Flavoprotein</keyword>
<evidence type="ECO:0000259" key="18">
    <source>
        <dbReference type="SMART" id="SM00900"/>
    </source>
</evidence>
<evidence type="ECO:0000256" key="16">
    <source>
        <dbReference type="HAMAP-Rule" id="MF_00427"/>
    </source>
</evidence>
<evidence type="ECO:0000256" key="11">
    <source>
        <dbReference type="ARBA" id="ARBA00023053"/>
    </source>
</evidence>
<comment type="subcellular location">
    <subcellularLocation>
        <location evidence="16">Cell membrane</location>
        <topology evidence="16">Single-pass membrane protein</topology>
    </subcellularLocation>
</comment>
<keyword evidence="3" id="KW-0997">Cell inner membrane</keyword>
<dbReference type="PIRSF" id="PIRSF009437">
    <property type="entry name" value="NQR-1_subunit_C"/>
    <property type="match status" value="1"/>
</dbReference>
<evidence type="ECO:0000256" key="9">
    <source>
        <dbReference type="ARBA" id="ARBA00022989"/>
    </source>
</evidence>
<keyword evidence="4 16" id="KW-0597">Phosphoprotein</keyword>
<dbReference type="EMBL" id="JABKKE010000001">
    <property type="protein sequence ID" value="NPE12898.1"/>
    <property type="molecule type" value="Genomic_DNA"/>
</dbReference>
<keyword evidence="10 16" id="KW-0520">NAD</keyword>
<reference evidence="19 20" key="1">
    <citation type="submission" date="2020-05" db="EMBL/GenBank/DDBJ databases">
        <title>Distinct polysaccharide utilization as determinants for interspecies competition between intestinal Prevotella spp.</title>
        <authorList>
            <person name="Galvez E.J.C."/>
            <person name="Iljazovic A."/>
            <person name="Strowig T."/>
        </authorList>
    </citation>
    <scope>NUCLEOTIDE SEQUENCE [LARGE SCALE GENOMIC DNA]</scope>
    <source>
        <strain evidence="19 20">PROD</strain>
    </source>
</reference>
<keyword evidence="2 16" id="KW-1003">Cell membrane</keyword>
<feature type="domain" description="FMN-binding" evidence="18">
    <location>
        <begin position="135"/>
        <end position="237"/>
    </location>
</feature>
<comment type="caution">
    <text evidence="19">The sequence shown here is derived from an EMBL/GenBank/DDBJ whole genome shotgun (WGS) entry which is preliminary data.</text>
</comment>
<feature type="transmembrane region" description="Helical" evidence="16">
    <location>
        <begin position="16"/>
        <end position="36"/>
    </location>
</feature>
<dbReference type="HAMAP" id="MF_00427">
    <property type="entry name" value="NqrC"/>
    <property type="match status" value="1"/>
</dbReference>
<accession>A0ABX2ATX0</accession>
<evidence type="ECO:0000256" key="17">
    <source>
        <dbReference type="PIRNR" id="PIRNR009437"/>
    </source>
</evidence>
<keyword evidence="11 16" id="KW-0915">Sodium</keyword>
<keyword evidence="7 16" id="KW-0812">Transmembrane</keyword>
<keyword evidence="8 16" id="KW-1278">Translocase</keyword>
<dbReference type="NCBIfam" id="TIGR01938">
    <property type="entry name" value="nqrC"/>
    <property type="match status" value="1"/>
</dbReference>
<evidence type="ECO:0000256" key="14">
    <source>
        <dbReference type="ARBA" id="ARBA00023136"/>
    </source>
</evidence>
<evidence type="ECO:0000256" key="2">
    <source>
        <dbReference type="ARBA" id="ARBA00022475"/>
    </source>
</evidence>
<name>A0ABX2ATX0_9BACT</name>
<evidence type="ECO:0000256" key="6">
    <source>
        <dbReference type="ARBA" id="ARBA00022643"/>
    </source>
</evidence>
<evidence type="ECO:0000256" key="13">
    <source>
        <dbReference type="ARBA" id="ARBA00023075"/>
    </source>
</evidence>
<organism evidence="19 20">
    <name type="scientific">Xylanibacter rodentium</name>
    <dbReference type="NCBI Taxonomy" id="2736289"/>
    <lineage>
        <taxon>Bacteria</taxon>
        <taxon>Pseudomonadati</taxon>
        <taxon>Bacteroidota</taxon>
        <taxon>Bacteroidia</taxon>
        <taxon>Bacteroidales</taxon>
        <taxon>Prevotellaceae</taxon>
        <taxon>Xylanibacter</taxon>
    </lineage>
</organism>
<evidence type="ECO:0000313" key="20">
    <source>
        <dbReference type="Proteomes" id="UP001193734"/>
    </source>
</evidence>
<dbReference type="InterPro" id="IPR010204">
    <property type="entry name" value="NqrC"/>
</dbReference>
<evidence type="ECO:0000313" key="19">
    <source>
        <dbReference type="EMBL" id="NPE12898.1"/>
    </source>
</evidence>
<evidence type="ECO:0000256" key="7">
    <source>
        <dbReference type="ARBA" id="ARBA00022692"/>
    </source>
</evidence>